<dbReference type="InParanoid" id="A0A0D0B0L5"/>
<proteinExistence type="predicted"/>
<feature type="transmembrane region" description="Helical" evidence="1">
    <location>
        <begin position="12"/>
        <end position="30"/>
    </location>
</feature>
<gene>
    <name evidence="2" type="ORF">CY34DRAFT_92443</name>
</gene>
<dbReference type="Proteomes" id="UP000054485">
    <property type="component" value="Unassembled WGS sequence"/>
</dbReference>
<keyword evidence="1" id="KW-0812">Transmembrane</keyword>
<name>A0A0D0B0L5_9AGAM</name>
<evidence type="ECO:0000313" key="3">
    <source>
        <dbReference type="Proteomes" id="UP000054485"/>
    </source>
</evidence>
<dbReference type="AlphaFoldDB" id="A0A0D0B0L5"/>
<dbReference type="OrthoDB" id="2747602at2759"/>
<accession>A0A0D0B0L5</accession>
<dbReference type="EMBL" id="KN835440">
    <property type="protein sequence ID" value="KIK37608.1"/>
    <property type="molecule type" value="Genomic_DNA"/>
</dbReference>
<evidence type="ECO:0000313" key="2">
    <source>
        <dbReference type="EMBL" id="KIK37608.1"/>
    </source>
</evidence>
<keyword evidence="1" id="KW-1133">Transmembrane helix</keyword>
<protein>
    <submittedName>
        <fullName evidence="2">Uncharacterized protein</fullName>
    </submittedName>
</protein>
<organism evidence="2 3">
    <name type="scientific">Suillus luteus UH-Slu-Lm8-n1</name>
    <dbReference type="NCBI Taxonomy" id="930992"/>
    <lineage>
        <taxon>Eukaryota</taxon>
        <taxon>Fungi</taxon>
        <taxon>Dikarya</taxon>
        <taxon>Basidiomycota</taxon>
        <taxon>Agaricomycotina</taxon>
        <taxon>Agaricomycetes</taxon>
        <taxon>Agaricomycetidae</taxon>
        <taxon>Boletales</taxon>
        <taxon>Suillineae</taxon>
        <taxon>Suillaceae</taxon>
        <taxon>Suillus</taxon>
    </lineage>
</organism>
<dbReference type="HOGENOM" id="CLU_188579_0_0_1"/>
<reference evidence="2 3" key="1">
    <citation type="submission" date="2014-04" db="EMBL/GenBank/DDBJ databases">
        <authorList>
            <consortium name="DOE Joint Genome Institute"/>
            <person name="Kuo A."/>
            <person name="Ruytinx J."/>
            <person name="Rineau F."/>
            <person name="Colpaert J."/>
            <person name="Kohler A."/>
            <person name="Nagy L.G."/>
            <person name="Floudas D."/>
            <person name="Copeland A."/>
            <person name="Barry K.W."/>
            <person name="Cichocki N."/>
            <person name="Veneault-Fourrey C."/>
            <person name="LaButti K."/>
            <person name="Lindquist E.A."/>
            <person name="Lipzen A."/>
            <person name="Lundell T."/>
            <person name="Morin E."/>
            <person name="Murat C."/>
            <person name="Sun H."/>
            <person name="Tunlid A."/>
            <person name="Henrissat B."/>
            <person name="Grigoriev I.V."/>
            <person name="Hibbett D.S."/>
            <person name="Martin F."/>
            <person name="Nordberg H.P."/>
            <person name="Cantor M.N."/>
            <person name="Hua S.X."/>
        </authorList>
    </citation>
    <scope>NUCLEOTIDE SEQUENCE [LARGE SCALE GENOMIC DNA]</scope>
    <source>
        <strain evidence="2 3">UH-Slu-Lm8-n1</strain>
    </source>
</reference>
<keyword evidence="1" id="KW-0472">Membrane</keyword>
<sequence>MVETGYDSSLMTLLFALVVLIFAGLGWCFLSSCMGTPLLRSVSDLWNLMVLSGSVTDTASSRRRRALGEDNIWEMTDYRRGP</sequence>
<reference evidence="3" key="2">
    <citation type="submission" date="2015-01" db="EMBL/GenBank/DDBJ databases">
        <title>Evolutionary Origins and Diversification of the Mycorrhizal Mutualists.</title>
        <authorList>
            <consortium name="DOE Joint Genome Institute"/>
            <consortium name="Mycorrhizal Genomics Consortium"/>
            <person name="Kohler A."/>
            <person name="Kuo A."/>
            <person name="Nagy L.G."/>
            <person name="Floudas D."/>
            <person name="Copeland A."/>
            <person name="Barry K.W."/>
            <person name="Cichocki N."/>
            <person name="Veneault-Fourrey C."/>
            <person name="LaButti K."/>
            <person name="Lindquist E.A."/>
            <person name="Lipzen A."/>
            <person name="Lundell T."/>
            <person name="Morin E."/>
            <person name="Murat C."/>
            <person name="Riley R."/>
            <person name="Ohm R."/>
            <person name="Sun H."/>
            <person name="Tunlid A."/>
            <person name="Henrissat B."/>
            <person name="Grigoriev I.V."/>
            <person name="Hibbett D.S."/>
            <person name="Martin F."/>
        </authorList>
    </citation>
    <scope>NUCLEOTIDE SEQUENCE [LARGE SCALE GENOMIC DNA]</scope>
    <source>
        <strain evidence="3">UH-Slu-Lm8-n1</strain>
    </source>
</reference>
<keyword evidence="3" id="KW-1185">Reference proteome</keyword>
<evidence type="ECO:0000256" key="1">
    <source>
        <dbReference type="SAM" id="Phobius"/>
    </source>
</evidence>